<reference evidence="1 2" key="1">
    <citation type="journal article" date="2019" name="Sci. Rep.">
        <title>A high-quality genome of Eragrostis curvula grass provides insights into Poaceae evolution and supports new strategies to enhance forage quality.</title>
        <authorList>
            <person name="Carballo J."/>
            <person name="Santos B.A.C.M."/>
            <person name="Zappacosta D."/>
            <person name="Garbus I."/>
            <person name="Selva J.P."/>
            <person name="Gallo C.A."/>
            <person name="Diaz A."/>
            <person name="Albertini E."/>
            <person name="Caccamo M."/>
            <person name="Echenique V."/>
        </authorList>
    </citation>
    <scope>NUCLEOTIDE SEQUENCE [LARGE SCALE GENOMIC DNA]</scope>
    <source>
        <strain evidence="2">cv. Victoria</strain>
        <tissue evidence="1">Leaf</tissue>
    </source>
</reference>
<protein>
    <submittedName>
        <fullName evidence="1">Uncharacterized protein</fullName>
    </submittedName>
</protein>
<accession>A0A5J9SZ80</accession>
<dbReference type="Gramene" id="TVU04312">
    <property type="protein sequence ID" value="TVU04312"/>
    <property type="gene ID" value="EJB05_50117"/>
</dbReference>
<proteinExistence type="predicted"/>
<feature type="non-terminal residue" evidence="1">
    <location>
        <position position="114"/>
    </location>
</feature>
<dbReference type="Proteomes" id="UP000324897">
    <property type="component" value="Unassembled WGS sequence"/>
</dbReference>
<evidence type="ECO:0000313" key="2">
    <source>
        <dbReference type="Proteomes" id="UP000324897"/>
    </source>
</evidence>
<organism evidence="1 2">
    <name type="scientific">Eragrostis curvula</name>
    <name type="common">weeping love grass</name>
    <dbReference type="NCBI Taxonomy" id="38414"/>
    <lineage>
        <taxon>Eukaryota</taxon>
        <taxon>Viridiplantae</taxon>
        <taxon>Streptophyta</taxon>
        <taxon>Embryophyta</taxon>
        <taxon>Tracheophyta</taxon>
        <taxon>Spermatophyta</taxon>
        <taxon>Magnoliopsida</taxon>
        <taxon>Liliopsida</taxon>
        <taxon>Poales</taxon>
        <taxon>Poaceae</taxon>
        <taxon>PACMAD clade</taxon>
        <taxon>Chloridoideae</taxon>
        <taxon>Eragrostideae</taxon>
        <taxon>Eragrostidinae</taxon>
        <taxon>Eragrostis</taxon>
    </lineage>
</organism>
<evidence type="ECO:0000313" key="1">
    <source>
        <dbReference type="EMBL" id="TVU04312.1"/>
    </source>
</evidence>
<name>A0A5J9SZ80_9POAL</name>
<feature type="non-terminal residue" evidence="1">
    <location>
        <position position="1"/>
    </location>
</feature>
<keyword evidence="2" id="KW-1185">Reference proteome</keyword>
<gene>
    <name evidence="1" type="ORF">EJB05_50117</name>
</gene>
<dbReference type="AlphaFoldDB" id="A0A5J9SZ80"/>
<comment type="caution">
    <text evidence="1">The sequence shown here is derived from an EMBL/GenBank/DDBJ whole genome shotgun (WGS) entry which is preliminary data.</text>
</comment>
<sequence length="114" mass="12583">MYPNFTRRIRFTTITAPLFWTRPAHDGGIPLICIEATRNAIQTDIAAAGPRHVLTENALFERTTEMKIKNLKALSSSTQVEAILYEHVGGAGTDRVLKGSLMTRKAQEGALGWT</sequence>
<dbReference type="EMBL" id="RWGY01000070">
    <property type="protein sequence ID" value="TVU04312.1"/>
    <property type="molecule type" value="Genomic_DNA"/>
</dbReference>